<keyword evidence="1" id="KW-1133">Transmembrane helix</keyword>
<comment type="caution">
    <text evidence="2">The sequence shown here is derived from an EMBL/GenBank/DDBJ whole genome shotgun (WGS) entry which is preliminary data.</text>
</comment>
<evidence type="ECO:0000256" key="1">
    <source>
        <dbReference type="SAM" id="Phobius"/>
    </source>
</evidence>
<accession>A0A846H843</accession>
<name>A0A846H843_9CYAN</name>
<proteinExistence type="predicted"/>
<feature type="transmembrane region" description="Helical" evidence="1">
    <location>
        <begin position="41"/>
        <end position="64"/>
    </location>
</feature>
<gene>
    <name evidence="2" type="ORF">PI95_009420</name>
</gene>
<dbReference type="RefSeq" id="WP_039737906.1">
    <property type="nucleotide sequence ID" value="NZ_JTCM02000014.1"/>
</dbReference>
<dbReference type="Proteomes" id="UP000031549">
    <property type="component" value="Unassembled WGS sequence"/>
</dbReference>
<protein>
    <submittedName>
        <fullName evidence="2">GDYXXLXY domain-containing protein</fullName>
    </submittedName>
</protein>
<dbReference type="Pfam" id="PF14345">
    <property type="entry name" value="GDYXXLXY"/>
    <property type="match status" value="1"/>
</dbReference>
<reference evidence="2 3" key="1">
    <citation type="journal article" date="2015" name="Genome Announc.">
        <title>Draft Genome Sequence of Cyanobacterium Hassallia byssoidea Strain VB512170, Isolated from Monuments in India.</title>
        <authorList>
            <person name="Singh D."/>
            <person name="Chandrababunaidu M.M."/>
            <person name="Panda A."/>
            <person name="Sen D."/>
            <person name="Bhattacharyya S."/>
            <person name="Adhikary S.P."/>
            <person name="Tripathy S."/>
        </authorList>
    </citation>
    <scope>NUCLEOTIDE SEQUENCE [LARGE SCALE GENOMIC DNA]</scope>
    <source>
        <strain evidence="2 3">VB512170</strain>
    </source>
</reference>
<sequence>MKSNDRESNKSLTPEMEFSKKVTFDDYIKANEQKSTKPLPFWRLIVPLLIQTALIMAIPFQAMFTHVTGKTVILQTVPVNPDDALQGNSVNLDYNIARYNTLRRLPGWQELVRRRSNRNRQYVSLAEGTNFYVTLQEQEFPDSRNPTAWKPVRVSVNPPRTLAANQVALKGVYEDGAINYGMESYSIPEDQRQQINNNLFQAQQTQQRRQQPILVEVKVDAEGNAVPVSMWVQNRNYRF</sequence>
<keyword evidence="1" id="KW-0472">Membrane</keyword>
<dbReference type="InterPro" id="IPR025833">
    <property type="entry name" value="GDYXXLXY"/>
</dbReference>
<organism evidence="2 3">
    <name type="scientific">Hassallia byssoidea VB512170</name>
    <dbReference type="NCBI Taxonomy" id="1304833"/>
    <lineage>
        <taxon>Bacteria</taxon>
        <taxon>Bacillati</taxon>
        <taxon>Cyanobacteriota</taxon>
        <taxon>Cyanophyceae</taxon>
        <taxon>Nostocales</taxon>
        <taxon>Tolypothrichaceae</taxon>
        <taxon>Hassallia</taxon>
    </lineage>
</organism>
<dbReference type="AlphaFoldDB" id="A0A846H843"/>
<keyword evidence="3" id="KW-1185">Reference proteome</keyword>
<evidence type="ECO:0000313" key="3">
    <source>
        <dbReference type="Proteomes" id="UP000031549"/>
    </source>
</evidence>
<evidence type="ECO:0000313" key="2">
    <source>
        <dbReference type="EMBL" id="NEU72780.1"/>
    </source>
</evidence>
<keyword evidence="1" id="KW-0812">Transmembrane</keyword>
<dbReference type="EMBL" id="JTCM02000014">
    <property type="protein sequence ID" value="NEU72780.1"/>
    <property type="molecule type" value="Genomic_DNA"/>
</dbReference>